<dbReference type="PATRIC" id="fig|1280951.3.peg.451"/>
<name>A0A059G143_9PROT</name>
<proteinExistence type="predicted"/>
<protein>
    <recommendedName>
        <fullName evidence="4">Tryptophan-rich sensory protein</fullName>
    </recommendedName>
</protein>
<feature type="transmembrane region" description="Helical" evidence="1">
    <location>
        <begin position="175"/>
        <end position="192"/>
    </location>
</feature>
<feature type="transmembrane region" description="Helical" evidence="1">
    <location>
        <begin position="102"/>
        <end position="121"/>
    </location>
</feature>
<dbReference type="OrthoDB" id="7617526at2"/>
<feature type="transmembrane region" description="Helical" evidence="1">
    <location>
        <begin position="133"/>
        <end position="155"/>
    </location>
</feature>
<accession>A0A059G143</accession>
<feature type="transmembrane region" description="Helical" evidence="1">
    <location>
        <begin position="77"/>
        <end position="96"/>
    </location>
</feature>
<dbReference type="AlphaFoldDB" id="A0A059G143"/>
<evidence type="ECO:0008006" key="4">
    <source>
        <dbReference type="Google" id="ProtNLM"/>
    </source>
</evidence>
<keyword evidence="1" id="KW-0472">Membrane</keyword>
<feature type="transmembrane region" description="Helical" evidence="1">
    <location>
        <begin position="224"/>
        <end position="242"/>
    </location>
</feature>
<keyword evidence="1" id="KW-1133">Transmembrane helix</keyword>
<keyword evidence="1" id="KW-0812">Transmembrane</keyword>
<dbReference type="EMBL" id="ARYI01000001">
    <property type="protein sequence ID" value="KCZ96461.1"/>
    <property type="molecule type" value="Genomic_DNA"/>
</dbReference>
<evidence type="ECO:0000313" key="3">
    <source>
        <dbReference type="Proteomes" id="UP000025061"/>
    </source>
</evidence>
<comment type="caution">
    <text evidence="2">The sequence shown here is derived from an EMBL/GenBank/DDBJ whole genome shotgun (WGS) entry which is preliminary data.</text>
</comment>
<evidence type="ECO:0000313" key="2">
    <source>
        <dbReference type="EMBL" id="KCZ96461.1"/>
    </source>
</evidence>
<sequence length="252" mass="26741">MNNRLFPLLIFLLGVAQPLAGALAPAFGIGTPIGDATAGSAAPEQPLPAFFSIWGVIFAAYTALGVAGLWRPDQWPAPLGLPLVLAGAGNIIWMLSAQLIGSQPLDFVLLAPILVCAWWAAREAEALRGTRSLSVYLGDAASGLLAGWISVAAAISIPLTVRSLTWLEPTDFPWPMFWSTILTAALLAWIFASRISGSLWYFVAAGWGLLGIAFHNWLETGMHLIGHFTAGCLILLLTLRLTRGAKAGKRAA</sequence>
<organism evidence="2 3">
    <name type="scientific">Hyphomonas hirschiana VP5</name>
    <dbReference type="NCBI Taxonomy" id="1280951"/>
    <lineage>
        <taxon>Bacteria</taxon>
        <taxon>Pseudomonadati</taxon>
        <taxon>Pseudomonadota</taxon>
        <taxon>Alphaproteobacteria</taxon>
        <taxon>Hyphomonadales</taxon>
        <taxon>Hyphomonadaceae</taxon>
        <taxon>Hyphomonas</taxon>
    </lineage>
</organism>
<dbReference type="Proteomes" id="UP000025061">
    <property type="component" value="Unassembled WGS sequence"/>
</dbReference>
<gene>
    <name evidence="2" type="ORF">HHI_02240</name>
</gene>
<reference evidence="2 3" key="1">
    <citation type="submission" date="2013-04" db="EMBL/GenBank/DDBJ databases">
        <title>Hyphomonas hirschiana VP5 Genome Sequencing.</title>
        <authorList>
            <person name="Lai Q."/>
            <person name="Shao Z."/>
        </authorList>
    </citation>
    <scope>NUCLEOTIDE SEQUENCE [LARGE SCALE GENOMIC DNA]</scope>
    <source>
        <strain evidence="2 3">VP5</strain>
    </source>
</reference>
<feature type="transmembrane region" description="Helical" evidence="1">
    <location>
        <begin position="199"/>
        <end position="218"/>
    </location>
</feature>
<feature type="transmembrane region" description="Helical" evidence="1">
    <location>
        <begin position="52"/>
        <end position="70"/>
    </location>
</feature>
<dbReference type="RefSeq" id="WP_011645628.1">
    <property type="nucleotide sequence ID" value="NZ_ARYI01000001.1"/>
</dbReference>
<evidence type="ECO:0000256" key="1">
    <source>
        <dbReference type="SAM" id="Phobius"/>
    </source>
</evidence>
<keyword evidence="3" id="KW-1185">Reference proteome</keyword>